<reference evidence="2 3" key="1">
    <citation type="submission" date="2019-03" db="EMBL/GenBank/DDBJ databases">
        <title>First draft genome of Liparis tanakae, snailfish: a comprehensive survey of snailfish specific genes.</title>
        <authorList>
            <person name="Kim W."/>
            <person name="Song I."/>
            <person name="Jeong J.-H."/>
            <person name="Kim D."/>
            <person name="Kim S."/>
            <person name="Ryu S."/>
            <person name="Song J.Y."/>
            <person name="Lee S.K."/>
        </authorList>
    </citation>
    <scope>NUCLEOTIDE SEQUENCE [LARGE SCALE GENOMIC DNA]</scope>
    <source>
        <tissue evidence="2">Muscle</tissue>
    </source>
</reference>
<dbReference type="AlphaFoldDB" id="A0A4Z2G9H4"/>
<gene>
    <name evidence="2" type="ORF">EYF80_040100</name>
</gene>
<name>A0A4Z2G9H4_9TELE</name>
<dbReference type="EMBL" id="SRLO01000645">
    <property type="protein sequence ID" value="TNN49695.1"/>
    <property type="molecule type" value="Genomic_DNA"/>
</dbReference>
<protein>
    <submittedName>
        <fullName evidence="2">Uncharacterized protein</fullName>
    </submittedName>
</protein>
<comment type="caution">
    <text evidence="2">The sequence shown here is derived from an EMBL/GenBank/DDBJ whole genome shotgun (WGS) entry which is preliminary data.</text>
</comment>
<evidence type="ECO:0000256" key="1">
    <source>
        <dbReference type="SAM" id="MobiDB-lite"/>
    </source>
</evidence>
<feature type="region of interest" description="Disordered" evidence="1">
    <location>
        <begin position="41"/>
        <end position="74"/>
    </location>
</feature>
<evidence type="ECO:0000313" key="3">
    <source>
        <dbReference type="Proteomes" id="UP000314294"/>
    </source>
</evidence>
<keyword evidence="3" id="KW-1185">Reference proteome</keyword>
<evidence type="ECO:0000313" key="2">
    <source>
        <dbReference type="EMBL" id="TNN49695.1"/>
    </source>
</evidence>
<accession>A0A4Z2G9H4</accession>
<sequence>MNTRAIKASIIQAACGEKTIASCPSALRPRDDTNEMIRMRRQSYRNRGDAGKSAAKGEIRRSRHRTSAGEHRDASGAAICHGAVAVMIEHQSAALHSFPNYQFHLLHCITLEGAEEATCSSTEQNRGVFTKREVLVAAVFTCKMQRAPGCAALLPRPPALEWKVDIQK</sequence>
<dbReference type="Proteomes" id="UP000314294">
    <property type="component" value="Unassembled WGS sequence"/>
</dbReference>
<proteinExistence type="predicted"/>
<feature type="compositionally biased region" description="Basic and acidic residues" evidence="1">
    <location>
        <begin position="46"/>
        <end position="60"/>
    </location>
</feature>
<organism evidence="2 3">
    <name type="scientific">Liparis tanakae</name>
    <name type="common">Tanaka's snailfish</name>
    <dbReference type="NCBI Taxonomy" id="230148"/>
    <lineage>
        <taxon>Eukaryota</taxon>
        <taxon>Metazoa</taxon>
        <taxon>Chordata</taxon>
        <taxon>Craniata</taxon>
        <taxon>Vertebrata</taxon>
        <taxon>Euteleostomi</taxon>
        <taxon>Actinopterygii</taxon>
        <taxon>Neopterygii</taxon>
        <taxon>Teleostei</taxon>
        <taxon>Neoteleostei</taxon>
        <taxon>Acanthomorphata</taxon>
        <taxon>Eupercaria</taxon>
        <taxon>Perciformes</taxon>
        <taxon>Cottioidei</taxon>
        <taxon>Cottales</taxon>
        <taxon>Liparidae</taxon>
        <taxon>Liparis</taxon>
    </lineage>
</organism>